<name>A0AAV5IB83_9ROSI</name>
<accession>A0AAV5IB83</accession>
<dbReference type="Proteomes" id="UP001054252">
    <property type="component" value="Unassembled WGS sequence"/>
</dbReference>
<organism evidence="1 2">
    <name type="scientific">Rubroshorea leprosula</name>
    <dbReference type="NCBI Taxonomy" id="152421"/>
    <lineage>
        <taxon>Eukaryota</taxon>
        <taxon>Viridiplantae</taxon>
        <taxon>Streptophyta</taxon>
        <taxon>Embryophyta</taxon>
        <taxon>Tracheophyta</taxon>
        <taxon>Spermatophyta</taxon>
        <taxon>Magnoliopsida</taxon>
        <taxon>eudicotyledons</taxon>
        <taxon>Gunneridae</taxon>
        <taxon>Pentapetalae</taxon>
        <taxon>rosids</taxon>
        <taxon>malvids</taxon>
        <taxon>Malvales</taxon>
        <taxon>Dipterocarpaceae</taxon>
        <taxon>Rubroshorea</taxon>
    </lineage>
</organism>
<gene>
    <name evidence="1" type="ORF">SLEP1_g8922</name>
</gene>
<proteinExistence type="predicted"/>
<dbReference type="AlphaFoldDB" id="A0AAV5IB83"/>
<dbReference type="PANTHER" id="PTHR43657:SF1">
    <property type="entry name" value="ALTERED INHERITANCE OF MITOCHONDRIA PROTEIN 24, MITOCHONDRIAL"/>
    <property type="match status" value="1"/>
</dbReference>
<dbReference type="PANTHER" id="PTHR43657">
    <property type="entry name" value="TRYPTOPHAN RNA-BINDING ATTENUATOR PROTEIN-LIKE PROTEIN"/>
    <property type="match status" value="1"/>
</dbReference>
<comment type="caution">
    <text evidence="1">The sequence shown here is derived from an EMBL/GenBank/DDBJ whole genome shotgun (WGS) entry which is preliminary data.</text>
</comment>
<protein>
    <submittedName>
        <fullName evidence="1">Uncharacterized protein</fullName>
    </submittedName>
</protein>
<evidence type="ECO:0000313" key="1">
    <source>
        <dbReference type="EMBL" id="GKU95584.1"/>
    </source>
</evidence>
<evidence type="ECO:0000313" key="2">
    <source>
        <dbReference type="Proteomes" id="UP001054252"/>
    </source>
</evidence>
<keyword evidence="2" id="KW-1185">Reference proteome</keyword>
<sequence length="76" mass="8322">MAAPFFSTPFQPHVYQSPQDTVIPFQILGGEAQVVQSPQDTVIPFQILGGEAQVVQIMLKPKEKVIAKPGFLDTII</sequence>
<dbReference type="EMBL" id="BPVZ01000009">
    <property type="protein sequence ID" value="GKU95584.1"/>
    <property type="molecule type" value="Genomic_DNA"/>
</dbReference>
<reference evidence="1 2" key="1">
    <citation type="journal article" date="2021" name="Commun. Biol.">
        <title>The genome of Shorea leprosula (Dipterocarpaceae) highlights the ecological relevance of drought in aseasonal tropical rainforests.</title>
        <authorList>
            <person name="Ng K.K.S."/>
            <person name="Kobayashi M.J."/>
            <person name="Fawcett J.A."/>
            <person name="Hatakeyama M."/>
            <person name="Paape T."/>
            <person name="Ng C.H."/>
            <person name="Ang C.C."/>
            <person name="Tnah L.H."/>
            <person name="Lee C.T."/>
            <person name="Nishiyama T."/>
            <person name="Sese J."/>
            <person name="O'Brien M.J."/>
            <person name="Copetti D."/>
            <person name="Mohd Noor M.I."/>
            <person name="Ong R.C."/>
            <person name="Putra M."/>
            <person name="Sireger I.Z."/>
            <person name="Indrioko S."/>
            <person name="Kosugi Y."/>
            <person name="Izuno A."/>
            <person name="Isagi Y."/>
            <person name="Lee S.L."/>
            <person name="Shimizu K.K."/>
        </authorList>
    </citation>
    <scope>NUCLEOTIDE SEQUENCE [LARGE SCALE GENOMIC DNA]</scope>
    <source>
        <strain evidence="1">214</strain>
    </source>
</reference>